<comment type="subcellular location">
    <subcellularLocation>
        <location evidence="2">Endosome membrane</location>
        <topology evidence="2">Peripheral membrane protein</topology>
    </subcellularLocation>
    <subcellularLocation>
        <location evidence="1">Late endosome membrane</location>
    </subcellularLocation>
    <subcellularLocation>
        <location evidence="3">Lysosome membrane</location>
        <topology evidence="3">Peripheral membrane protein</topology>
        <orientation evidence="3">Cytoplasmic side</orientation>
    </subcellularLocation>
</comment>
<feature type="domain" description="LITAF" evidence="10">
    <location>
        <begin position="42"/>
        <end position="126"/>
    </location>
</feature>
<dbReference type="Proteomes" id="UP000183832">
    <property type="component" value="Unassembled WGS sequence"/>
</dbReference>
<comment type="similarity">
    <text evidence="4">Belongs to the CDIP1/LITAF family.</text>
</comment>
<evidence type="ECO:0000256" key="4">
    <source>
        <dbReference type="ARBA" id="ARBA00005975"/>
    </source>
</evidence>
<dbReference type="AlphaFoldDB" id="A0A1J1IEB1"/>
<gene>
    <name evidence="11" type="ORF">CLUMA_CG011474</name>
</gene>
<dbReference type="PANTHER" id="PTHR23292:SF6">
    <property type="entry name" value="FI16602P1-RELATED"/>
    <property type="match status" value="1"/>
</dbReference>
<proteinExistence type="inferred from homology"/>
<protein>
    <submittedName>
        <fullName evidence="11">CLUMA_CG011474, isoform A</fullName>
    </submittedName>
</protein>
<evidence type="ECO:0000259" key="10">
    <source>
        <dbReference type="PROSITE" id="PS51837"/>
    </source>
</evidence>
<dbReference type="PANTHER" id="PTHR23292">
    <property type="entry name" value="LIPOPOLYSACCHARIDE-INDUCED TUMOR NECROSIS FACTOR-ALPHA FACTOR"/>
    <property type="match status" value="1"/>
</dbReference>
<dbReference type="GO" id="GO:0031902">
    <property type="term" value="C:late endosome membrane"/>
    <property type="evidence" value="ECO:0007669"/>
    <property type="project" value="UniProtKB-SubCell"/>
</dbReference>
<dbReference type="PROSITE" id="PS51837">
    <property type="entry name" value="LITAF"/>
    <property type="match status" value="1"/>
</dbReference>
<feature type="transmembrane region" description="Helical" evidence="9">
    <location>
        <begin position="79"/>
        <end position="104"/>
    </location>
</feature>
<keyword evidence="9" id="KW-1133">Transmembrane helix</keyword>
<evidence type="ECO:0000256" key="1">
    <source>
        <dbReference type="ARBA" id="ARBA00004414"/>
    </source>
</evidence>
<keyword evidence="5" id="KW-0479">Metal-binding</keyword>
<accession>A0A1J1IEB1</accession>
<keyword evidence="12" id="KW-1185">Reference proteome</keyword>
<dbReference type="GO" id="GO:0005765">
    <property type="term" value="C:lysosomal membrane"/>
    <property type="evidence" value="ECO:0007669"/>
    <property type="project" value="UniProtKB-SubCell"/>
</dbReference>
<dbReference type="GO" id="GO:0008270">
    <property type="term" value="F:zinc ion binding"/>
    <property type="evidence" value="ECO:0007669"/>
    <property type="project" value="TreeGrafter"/>
</dbReference>
<feature type="compositionally biased region" description="Pro residues" evidence="8">
    <location>
        <begin position="1"/>
        <end position="21"/>
    </location>
</feature>
<dbReference type="Pfam" id="PF10601">
    <property type="entry name" value="zf-LITAF-like"/>
    <property type="match status" value="1"/>
</dbReference>
<evidence type="ECO:0000256" key="8">
    <source>
        <dbReference type="SAM" id="MobiDB-lite"/>
    </source>
</evidence>
<evidence type="ECO:0000256" key="7">
    <source>
        <dbReference type="ARBA" id="ARBA00023136"/>
    </source>
</evidence>
<evidence type="ECO:0000256" key="6">
    <source>
        <dbReference type="ARBA" id="ARBA00022833"/>
    </source>
</evidence>
<sequence length="126" mass="13421">MSKQEPPPYNFIPPPSAPPPYSQAVNGVDPAAPLTPQQPILTAQHIVTTIIPLGPHATHTICPSCGAEVNTKTRTSPGVIAYVSGFIIAALGCWLGCCLIPCCIDECMDTHHYCPACGSYLGRHRR</sequence>
<evidence type="ECO:0000256" key="5">
    <source>
        <dbReference type="ARBA" id="ARBA00022723"/>
    </source>
</evidence>
<dbReference type="InterPro" id="IPR006629">
    <property type="entry name" value="LITAF"/>
</dbReference>
<dbReference type="STRING" id="568069.A0A1J1IEB1"/>
<evidence type="ECO:0000256" key="9">
    <source>
        <dbReference type="SAM" id="Phobius"/>
    </source>
</evidence>
<evidence type="ECO:0000256" key="3">
    <source>
        <dbReference type="ARBA" id="ARBA00004630"/>
    </source>
</evidence>
<evidence type="ECO:0000313" key="12">
    <source>
        <dbReference type="Proteomes" id="UP000183832"/>
    </source>
</evidence>
<dbReference type="InterPro" id="IPR037519">
    <property type="entry name" value="LITAF_fam"/>
</dbReference>
<evidence type="ECO:0000256" key="2">
    <source>
        <dbReference type="ARBA" id="ARBA00004481"/>
    </source>
</evidence>
<keyword evidence="9" id="KW-0812">Transmembrane</keyword>
<keyword evidence="6" id="KW-0862">Zinc</keyword>
<organism evidence="11 12">
    <name type="scientific">Clunio marinus</name>
    <dbReference type="NCBI Taxonomy" id="568069"/>
    <lineage>
        <taxon>Eukaryota</taxon>
        <taxon>Metazoa</taxon>
        <taxon>Ecdysozoa</taxon>
        <taxon>Arthropoda</taxon>
        <taxon>Hexapoda</taxon>
        <taxon>Insecta</taxon>
        <taxon>Pterygota</taxon>
        <taxon>Neoptera</taxon>
        <taxon>Endopterygota</taxon>
        <taxon>Diptera</taxon>
        <taxon>Nematocera</taxon>
        <taxon>Chironomoidea</taxon>
        <taxon>Chironomidae</taxon>
        <taxon>Clunio</taxon>
    </lineage>
</organism>
<dbReference type="EMBL" id="CVRI01000047">
    <property type="protein sequence ID" value="CRK98106.1"/>
    <property type="molecule type" value="Genomic_DNA"/>
</dbReference>
<keyword evidence="7 9" id="KW-0472">Membrane</keyword>
<dbReference type="OrthoDB" id="4713066at2759"/>
<evidence type="ECO:0000313" key="11">
    <source>
        <dbReference type="EMBL" id="CRK98106.1"/>
    </source>
</evidence>
<reference evidence="11 12" key="1">
    <citation type="submission" date="2015-04" db="EMBL/GenBank/DDBJ databases">
        <authorList>
            <person name="Syromyatnikov M.Y."/>
            <person name="Popov V.N."/>
        </authorList>
    </citation>
    <scope>NUCLEOTIDE SEQUENCE [LARGE SCALE GENOMIC DNA]</scope>
</reference>
<feature type="region of interest" description="Disordered" evidence="8">
    <location>
        <begin position="1"/>
        <end position="23"/>
    </location>
</feature>
<dbReference type="SMART" id="SM00714">
    <property type="entry name" value="LITAF"/>
    <property type="match status" value="1"/>
</dbReference>
<name>A0A1J1IEB1_9DIPT</name>